<accession>A0A392SMB1</accession>
<comment type="caution">
    <text evidence="1">The sequence shown here is derived from an EMBL/GenBank/DDBJ whole genome shotgun (WGS) entry which is preliminary data.</text>
</comment>
<dbReference type="AlphaFoldDB" id="A0A392SMB1"/>
<feature type="non-terminal residue" evidence="1">
    <location>
        <position position="35"/>
    </location>
</feature>
<sequence length="35" mass="4141">MCQFSCNSHPSFASVSEVVDYVMSYSYRQEYLLLR</sequence>
<protein>
    <submittedName>
        <fullName evidence="1">Uncharacterized protein</fullName>
    </submittedName>
</protein>
<organism evidence="1 2">
    <name type="scientific">Trifolium medium</name>
    <dbReference type="NCBI Taxonomy" id="97028"/>
    <lineage>
        <taxon>Eukaryota</taxon>
        <taxon>Viridiplantae</taxon>
        <taxon>Streptophyta</taxon>
        <taxon>Embryophyta</taxon>
        <taxon>Tracheophyta</taxon>
        <taxon>Spermatophyta</taxon>
        <taxon>Magnoliopsida</taxon>
        <taxon>eudicotyledons</taxon>
        <taxon>Gunneridae</taxon>
        <taxon>Pentapetalae</taxon>
        <taxon>rosids</taxon>
        <taxon>fabids</taxon>
        <taxon>Fabales</taxon>
        <taxon>Fabaceae</taxon>
        <taxon>Papilionoideae</taxon>
        <taxon>50 kb inversion clade</taxon>
        <taxon>NPAAA clade</taxon>
        <taxon>Hologalegina</taxon>
        <taxon>IRL clade</taxon>
        <taxon>Trifolieae</taxon>
        <taxon>Trifolium</taxon>
    </lineage>
</organism>
<evidence type="ECO:0000313" key="1">
    <source>
        <dbReference type="EMBL" id="MCI49537.1"/>
    </source>
</evidence>
<name>A0A392SMB1_9FABA</name>
<evidence type="ECO:0000313" key="2">
    <source>
        <dbReference type="Proteomes" id="UP000265520"/>
    </source>
</evidence>
<dbReference type="Proteomes" id="UP000265520">
    <property type="component" value="Unassembled WGS sequence"/>
</dbReference>
<reference evidence="1 2" key="1">
    <citation type="journal article" date="2018" name="Front. Plant Sci.">
        <title>Red Clover (Trifolium pratense) and Zigzag Clover (T. medium) - A Picture of Genomic Similarities and Differences.</title>
        <authorList>
            <person name="Dluhosova J."/>
            <person name="Istvanek J."/>
            <person name="Nedelnik J."/>
            <person name="Repkova J."/>
        </authorList>
    </citation>
    <scope>NUCLEOTIDE SEQUENCE [LARGE SCALE GENOMIC DNA]</scope>
    <source>
        <strain evidence="2">cv. 10/8</strain>
        <tissue evidence="1">Leaf</tissue>
    </source>
</reference>
<keyword evidence="2" id="KW-1185">Reference proteome</keyword>
<proteinExistence type="predicted"/>
<dbReference type="EMBL" id="LXQA010402678">
    <property type="protein sequence ID" value="MCI49537.1"/>
    <property type="molecule type" value="Genomic_DNA"/>
</dbReference>